<comment type="similarity">
    <text evidence="1">Belongs to the CFA/CMAS family.</text>
</comment>
<dbReference type="Pfam" id="PF02353">
    <property type="entry name" value="CMAS"/>
    <property type="match status" value="1"/>
</dbReference>
<dbReference type="InterPro" id="IPR029063">
    <property type="entry name" value="SAM-dependent_MTases_sf"/>
</dbReference>
<dbReference type="RefSeq" id="WP_131902020.1">
    <property type="nucleotide sequence ID" value="NZ_SMKU01000325.1"/>
</dbReference>
<evidence type="ECO:0000313" key="7">
    <source>
        <dbReference type="EMBL" id="TDD69214.1"/>
    </source>
</evidence>
<dbReference type="GO" id="GO:0008610">
    <property type="term" value="P:lipid biosynthetic process"/>
    <property type="evidence" value="ECO:0007669"/>
    <property type="project" value="InterPro"/>
</dbReference>
<gene>
    <name evidence="7" type="ORF">E1298_37685</name>
</gene>
<evidence type="ECO:0000256" key="3">
    <source>
        <dbReference type="ARBA" id="ARBA00022679"/>
    </source>
</evidence>
<dbReference type="Proteomes" id="UP000294513">
    <property type="component" value="Unassembled WGS sequence"/>
</dbReference>
<evidence type="ECO:0000256" key="5">
    <source>
        <dbReference type="ARBA" id="ARBA00023098"/>
    </source>
</evidence>
<keyword evidence="3 7" id="KW-0808">Transferase</keyword>
<keyword evidence="5" id="KW-0443">Lipid metabolism</keyword>
<sequence>MHDGVASRLAPLLTKIMLGEGREAAGELPIQVRAWDGSSVGPPGAPAFVIRHRRALRRLLWKPGEMGLARAYVAGELDIEGDVFAALDAVQQVMRSGDRPIRLSGDDKRDIVRTAVTLGAVGPEPKPPPEEFPPARTGDGPGGPMAGPAAFFARLLGDGTAHGTGLWDQAVDLDEAQRAAHEAVAERLGLFPGARLLDLSCGWGAFARYAAAKHGARVVGLARTPEQAEHVRTQAGGTGVQARGWDLAEAGDGPYDAIVGLAGVESIDRDPPRLFELLAPGGRLVLQQPVRRPGPHRIRRTFTTSYMFPEDGELRPLGEIAGELEDAGLEVRAVTALREHHARTLRAWAANLQRHWTECARLTGTGRARVWLLYLAASALACESGRIGMHEICAIRRDRDGRAGTTLVEGRAVMGR</sequence>
<protein>
    <submittedName>
        <fullName evidence="7">Methyltransferase domain-containing protein</fullName>
    </submittedName>
</protein>
<comment type="caution">
    <text evidence="7">The sequence shown here is derived from an EMBL/GenBank/DDBJ whole genome shotgun (WGS) entry which is preliminary data.</text>
</comment>
<accession>A0A4R5AEE9</accession>
<dbReference type="GO" id="GO:0008168">
    <property type="term" value="F:methyltransferase activity"/>
    <property type="evidence" value="ECO:0007669"/>
    <property type="project" value="UniProtKB-KW"/>
</dbReference>
<dbReference type="PANTHER" id="PTHR43667">
    <property type="entry name" value="CYCLOPROPANE-FATTY-ACYL-PHOSPHOLIPID SYNTHASE"/>
    <property type="match status" value="1"/>
</dbReference>
<dbReference type="InterPro" id="IPR050723">
    <property type="entry name" value="CFA/CMAS"/>
</dbReference>
<dbReference type="PANTHER" id="PTHR43667:SF1">
    <property type="entry name" value="CYCLOPROPANE-FATTY-ACYL-PHOSPHOLIPID SYNTHASE"/>
    <property type="match status" value="1"/>
</dbReference>
<evidence type="ECO:0000256" key="2">
    <source>
        <dbReference type="ARBA" id="ARBA00022603"/>
    </source>
</evidence>
<feature type="region of interest" description="Disordered" evidence="6">
    <location>
        <begin position="119"/>
        <end position="141"/>
    </location>
</feature>
<keyword evidence="4" id="KW-0949">S-adenosyl-L-methionine</keyword>
<evidence type="ECO:0000256" key="1">
    <source>
        <dbReference type="ARBA" id="ARBA00010815"/>
    </source>
</evidence>
<dbReference type="AlphaFoldDB" id="A0A4R5AEE9"/>
<proteinExistence type="inferred from homology"/>
<dbReference type="Gene3D" id="3.40.50.150">
    <property type="entry name" value="Vaccinia Virus protein VP39"/>
    <property type="match status" value="1"/>
</dbReference>
<dbReference type="CDD" id="cd02440">
    <property type="entry name" value="AdoMet_MTases"/>
    <property type="match status" value="1"/>
</dbReference>
<dbReference type="EMBL" id="SMKU01000325">
    <property type="protein sequence ID" value="TDD69214.1"/>
    <property type="molecule type" value="Genomic_DNA"/>
</dbReference>
<reference evidence="7 8" key="1">
    <citation type="submission" date="2019-03" db="EMBL/GenBank/DDBJ databases">
        <title>Draft genome sequences of novel Actinobacteria.</title>
        <authorList>
            <person name="Sahin N."/>
            <person name="Ay H."/>
            <person name="Saygin H."/>
        </authorList>
    </citation>
    <scope>NUCLEOTIDE SEQUENCE [LARGE SCALE GENOMIC DNA]</scope>
    <source>
        <strain evidence="7 8">H3C3</strain>
    </source>
</reference>
<name>A0A4R5AEE9_9ACTN</name>
<evidence type="ECO:0000256" key="4">
    <source>
        <dbReference type="ARBA" id="ARBA00022691"/>
    </source>
</evidence>
<organism evidence="7 8">
    <name type="scientific">Actinomadura rubrisoli</name>
    <dbReference type="NCBI Taxonomy" id="2530368"/>
    <lineage>
        <taxon>Bacteria</taxon>
        <taxon>Bacillati</taxon>
        <taxon>Actinomycetota</taxon>
        <taxon>Actinomycetes</taxon>
        <taxon>Streptosporangiales</taxon>
        <taxon>Thermomonosporaceae</taxon>
        <taxon>Actinomadura</taxon>
    </lineage>
</organism>
<dbReference type="PIRSF" id="PIRSF003085">
    <property type="entry name" value="CMAS"/>
    <property type="match status" value="1"/>
</dbReference>
<dbReference type="SUPFAM" id="SSF53335">
    <property type="entry name" value="S-adenosyl-L-methionine-dependent methyltransferases"/>
    <property type="match status" value="1"/>
</dbReference>
<dbReference type="GO" id="GO:0032259">
    <property type="term" value="P:methylation"/>
    <property type="evidence" value="ECO:0007669"/>
    <property type="project" value="UniProtKB-KW"/>
</dbReference>
<dbReference type="InterPro" id="IPR003333">
    <property type="entry name" value="CMAS"/>
</dbReference>
<dbReference type="OrthoDB" id="9782855at2"/>
<keyword evidence="2 7" id="KW-0489">Methyltransferase</keyword>
<evidence type="ECO:0000256" key="6">
    <source>
        <dbReference type="SAM" id="MobiDB-lite"/>
    </source>
</evidence>
<keyword evidence="8" id="KW-1185">Reference proteome</keyword>
<evidence type="ECO:0000313" key="8">
    <source>
        <dbReference type="Proteomes" id="UP000294513"/>
    </source>
</evidence>